<dbReference type="InterPro" id="IPR042044">
    <property type="entry name" value="EXOC6PINT-1/Sec15/Tip20_C_dom2"/>
</dbReference>
<accession>A0A915DUG0</accession>
<dbReference type="Gene3D" id="1.20.58.670">
    <property type="entry name" value="Dsl1p vesicle tethering complex, Tip20p subunit, domain D"/>
    <property type="match status" value="1"/>
</dbReference>
<dbReference type="GO" id="GO:0006893">
    <property type="term" value="P:Golgi to plasma membrane transport"/>
    <property type="evidence" value="ECO:0007669"/>
    <property type="project" value="TreeGrafter"/>
</dbReference>
<dbReference type="AlphaFoldDB" id="A0A915DUG0"/>
<dbReference type="WBParaSite" id="jg23625">
    <property type="protein sequence ID" value="jg23625"/>
    <property type="gene ID" value="jg23625"/>
</dbReference>
<dbReference type="PANTHER" id="PTHR12702:SF0">
    <property type="entry name" value="EXOCYST COMPLEX COMPONENT 6"/>
    <property type="match status" value="1"/>
</dbReference>
<dbReference type="Pfam" id="PF04091">
    <property type="entry name" value="Sec15_C"/>
    <property type="match status" value="1"/>
</dbReference>
<keyword evidence="1" id="KW-0175">Coiled coil</keyword>
<dbReference type="InterPro" id="IPR046361">
    <property type="entry name" value="EXOC6/Sec15_C"/>
</dbReference>
<evidence type="ECO:0000313" key="3">
    <source>
        <dbReference type="Proteomes" id="UP000887574"/>
    </source>
</evidence>
<dbReference type="GO" id="GO:0016020">
    <property type="term" value="C:membrane"/>
    <property type="evidence" value="ECO:0007669"/>
    <property type="project" value="TreeGrafter"/>
</dbReference>
<organism evidence="3 4">
    <name type="scientific">Ditylenchus dipsaci</name>
    <dbReference type="NCBI Taxonomy" id="166011"/>
    <lineage>
        <taxon>Eukaryota</taxon>
        <taxon>Metazoa</taxon>
        <taxon>Ecdysozoa</taxon>
        <taxon>Nematoda</taxon>
        <taxon>Chromadorea</taxon>
        <taxon>Rhabditida</taxon>
        <taxon>Tylenchina</taxon>
        <taxon>Tylenchomorpha</taxon>
        <taxon>Sphaerularioidea</taxon>
        <taxon>Anguinidae</taxon>
        <taxon>Anguininae</taxon>
        <taxon>Ditylenchus</taxon>
    </lineage>
</organism>
<name>A0A915DUG0_9BILA</name>
<feature type="domain" description="Exocyst complex subunit EXOC6/Sec15 C-terminal" evidence="2">
    <location>
        <begin position="9"/>
        <end position="77"/>
    </location>
</feature>
<dbReference type="Proteomes" id="UP000887574">
    <property type="component" value="Unplaced"/>
</dbReference>
<dbReference type="InterPro" id="IPR007225">
    <property type="entry name" value="EXOC6/Sec15"/>
</dbReference>
<dbReference type="GO" id="GO:0090522">
    <property type="term" value="P:vesicle tethering involved in exocytosis"/>
    <property type="evidence" value="ECO:0007669"/>
    <property type="project" value="InterPro"/>
</dbReference>
<reference evidence="4" key="1">
    <citation type="submission" date="2022-11" db="UniProtKB">
        <authorList>
            <consortium name="WormBaseParasite"/>
        </authorList>
    </citation>
    <scope>IDENTIFICATION</scope>
</reference>
<dbReference type="GO" id="GO:0006886">
    <property type="term" value="P:intracellular protein transport"/>
    <property type="evidence" value="ECO:0007669"/>
    <property type="project" value="InterPro"/>
</dbReference>
<evidence type="ECO:0000313" key="4">
    <source>
        <dbReference type="WBParaSite" id="jg23625"/>
    </source>
</evidence>
<sequence>MHSMMLSPEVKCCEFFTAQCPVAGFEDAALSITFAHLRQLLDLVMSNDWTTYLAERGQRTSKYSRVKASNAAVLLEKIIEYEKKSSGFFGINRGDKKKLFEAILRNLKAIDG</sequence>
<protein>
    <submittedName>
        <fullName evidence="4">Exocyst complex subunit Sec15 C-terminal domain-containing protein</fullName>
    </submittedName>
</protein>
<dbReference type="GO" id="GO:0000145">
    <property type="term" value="C:exocyst"/>
    <property type="evidence" value="ECO:0007669"/>
    <property type="project" value="TreeGrafter"/>
</dbReference>
<evidence type="ECO:0000256" key="1">
    <source>
        <dbReference type="ARBA" id="ARBA00023054"/>
    </source>
</evidence>
<keyword evidence="3" id="KW-1185">Reference proteome</keyword>
<proteinExistence type="predicted"/>
<evidence type="ECO:0000259" key="2">
    <source>
        <dbReference type="Pfam" id="PF04091"/>
    </source>
</evidence>
<dbReference type="PANTHER" id="PTHR12702">
    <property type="entry name" value="SEC15"/>
    <property type="match status" value="1"/>
</dbReference>